<accession>A0A1A6A0M8</accession>
<dbReference type="OrthoDB" id="6513042at2759"/>
<feature type="domain" description="DNA2/NAM7 helicase helicase" evidence="25">
    <location>
        <begin position="890"/>
        <end position="987"/>
    </location>
</feature>
<dbReference type="FunFam" id="3.40.50.300:FF:000789">
    <property type="entry name" value="DNA replication ATP-dependent helicase/nuclease DNA2"/>
    <property type="match status" value="1"/>
</dbReference>
<evidence type="ECO:0000259" key="26">
    <source>
        <dbReference type="Pfam" id="PF13087"/>
    </source>
</evidence>
<dbReference type="EMBL" id="KI894033">
    <property type="protein sequence ID" value="OBR83598.1"/>
    <property type="molecule type" value="Genomic_DNA"/>
</dbReference>
<evidence type="ECO:0000313" key="27">
    <source>
        <dbReference type="EMBL" id="OBR83598.1"/>
    </source>
</evidence>
<dbReference type="GO" id="GO:0005634">
    <property type="term" value="C:nucleus"/>
    <property type="evidence" value="ECO:0007669"/>
    <property type="project" value="UniProtKB-SubCell"/>
</dbReference>
<evidence type="ECO:0000256" key="6">
    <source>
        <dbReference type="ARBA" id="ARBA00022485"/>
    </source>
</evidence>
<keyword evidence="18" id="KW-0238">DNA-binding</keyword>
<keyword evidence="10" id="KW-0547">Nucleotide-binding</keyword>
<evidence type="ECO:0000256" key="7">
    <source>
        <dbReference type="ARBA" id="ARBA00022705"/>
    </source>
</evidence>
<comment type="subcellular location">
    <subcellularLocation>
        <location evidence="2">Nucleus</location>
    </subcellularLocation>
</comment>
<evidence type="ECO:0000256" key="3">
    <source>
        <dbReference type="ARBA" id="ARBA00007913"/>
    </source>
</evidence>
<evidence type="ECO:0000256" key="11">
    <source>
        <dbReference type="ARBA" id="ARBA00022759"/>
    </source>
</evidence>
<organism evidence="27">
    <name type="scientific">Kwoniella dejecticola CBS 10117</name>
    <dbReference type="NCBI Taxonomy" id="1296121"/>
    <lineage>
        <taxon>Eukaryota</taxon>
        <taxon>Fungi</taxon>
        <taxon>Dikarya</taxon>
        <taxon>Basidiomycota</taxon>
        <taxon>Agaricomycotina</taxon>
        <taxon>Tremellomycetes</taxon>
        <taxon>Tremellales</taxon>
        <taxon>Cryptococcaceae</taxon>
        <taxon>Kwoniella</taxon>
    </lineage>
</organism>
<dbReference type="CDD" id="cd18041">
    <property type="entry name" value="DEXXQc_DNA2"/>
    <property type="match status" value="1"/>
</dbReference>
<evidence type="ECO:0000256" key="12">
    <source>
        <dbReference type="ARBA" id="ARBA00022763"/>
    </source>
</evidence>
<keyword evidence="8" id="KW-0540">Nuclease</keyword>
<evidence type="ECO:0000256" key="16">
    <source>
        <dbReference type="ARBA" id="ARBA00023004"/>
    </source>
</evidence>
<evidence type="ECO:0000256" key="8">
    <source>
        <dbReference type="ARBA" id="ARBA00022722"/>
    </source>
</evidence>
<feature type="domain" description="DNA2/NAM7 helicase-like C-terminal" evidence="26">
    <location>
        <begin position="1067"/>
        <end position="1291"/>
    </location>
</feature>
<keyword evidence="17" id="KW-0411">Iron-sulfur</keyword>
<feature type="region of interest" description="Disordered" evidence="23">
    <location>
        <begin position="1348"/>
        <end position="1385"/>
    </location>
</feature>
<evidence type="ECO:0000256" key="18">
    <source>
        <dbReference type="ARBA" id="ARBA00023125"/>
    </source>
</evidence>
<dbReference type="GO" id="GO:0046872">
    <property type="term" value="F:metal ion binding"/>
    <property type="evidence" value="ECO:0007669"/>
    <property type="project" value="UniProtKB-KW"/>
</dbReference>
<evidence type="ECO:0000256" key="5">
    <source>
        <dbReference type="ARBA" id="ARBA00021516"/>
    </source>
</evidence>
<dbReference type="InterPro" id="IPR026851">
    <property type="entry name" value="Dna2/JHS1_DEXXQ-box"/>
</dbReference>
<dbReference type="InterPro" id="IPR041679">
    <property type="entry name" value="DNA2/NAM7-like_C"/>
</dbReference>
<feature type="compositionally biased region" description="Basic and acidic residues" evidence="23">
    <location>
        <begin position="1348"/>
        <end position="1360"/>
    </location>
</feature>
<evidence type="ECO:0000256" key="23">
    <source>
        <dbReference type="SAM" id="MobiDB-lite"/>
    </source>
</evidence>
<feature type="domain" description="DNA replication factor Dna2 N-terminal" evidence="24">
    <location>
        <begin position="302"/>
        <end position="513"/>
    </location>
</feature>
<feature type="compositionally biased region" description="Basic residues" evidence="23">
    <location>
        <begin position="24"/>
        <end position="38"/>
    </location>
</feature>
<dbReference type="CDD" id="cd18808">
    <property type="entry name" value="SF1_C_Upf1"/>
    <property type="match status" value="1"/>
</dbReference>
<dbReference type="InterPro" id="IPR011604">
    <property type="entry name" value="PDDEXK-like_dom_sf"/>
</dbReference>
<dbReference type="FunFam" id="3.40.50.300:FF:001170">
    <property type="entry name" value="DNA replication helicase Dna2"/>
    <property type="match status" value="1"/>
</dbReference>
<keyword evidence="19" id="KW-0234">DNA repair</keyword>
<dbReference type="InterPro" id="IPR047187">
    <property type="entry name" value="SF1_C_Upf1"/>
</dbReference>
<evidence type="ECO:0000256" key="15">
    <source>
        <dbReference type="ARBA" id="ARBA00022840"/>
    </source>
</evidence>
<comment type="cofactor">
    <cofactor evidence="1">
        <name>[4Fe-4S] cluster</name>
        <dbReference type="ChEBI" id="CHEBI:49883"/>
    </cofactor>
</comment>
<dbReference type="STRING" id="1296121.A0A1A6A0M8"/>
<dbReference type="Pfam" id="PF08696">
    <property type="entry name" value="Dna2"/>
    <property type="match status" value="1"/>
</dbReference>
<keyword evidence="14 27" id="KW-0347">Helicase</keyword>
<dbReference type="GO" id="GO:0016887">
    <property type="term" value="F:ATP hydrolysis activity"/>
    <property type="evidence" value="ECO:0007669"/>
    <property type="project" value="RHEA"/>
</dbReference>
<dbReference type="CDD" id="cd22318">
    <property type="entry name" value="DNA2_N-like"/>
    <property type="match status" value="1"/>
</dbReference>
<feature type="compositionally biased region" description="Polar residues" evidence="23">
    <location>
        <begin position="72"/>
        <end position="96"/>
    </location>
</feature>
<sequence>MTSMRPIPLKSRHRTDENQNQSRNHAHTHFSPSKRRKLSSASQKSNNHDGKTTSAEQAMMDDLLAGLDASAFDNTQSSPVNPKSRPSSQTLTSPIRSQKPKRKHVDIKLEHVEVKSEPFSPTKRIVLSPKKPKLSKSPLKAKKAFAPTLVKHVDIRSERSREQSPIHIKSEIIDPAEVVCKKEIRVEPKLEDEELYTFDFDLNDLSAFDEDLLEAPGPRIRYPVPNPARPPPPPGYQSTPWARCIVNAVCAGLRFSNGIIPSVDELDMDQGGGTSYGKVCFKAAQEGQELISGQTLVVTFTKTENKRVIHLKDQWSNLHIKKNDICNIISPDLGEQCSRQLIVLTMKDPLTFLIHHPDLMLTMTSVSNAIPCPRKPILQTLIKGSGPPTKPVLYGTLLHSLLQGALAEQSFDADSTFTRIDAELKKEERRMEIWSTGMGLMDVRDEIGMRAGRGFEVFGNKWIGAEPHADGELHTNPGESPSLLAINGLHEVEEDIWSPKWGLKGKVDASVQAKIIREVSKKDQAEEYVAPLEIKTGRSVGVMAHRAQTMLYTLLMEDRYGVPVPAGLLYYSQLDSILRVEAKQNEIRALIIARNELADWLSIKRRIPKSSVPVESGALQVEDVEDSFLPPTIDNPKECKSCYAVDSCMLYRKTIDNVPPHPEDPIAGLYEEKTGHMTRKDIEFYKKWDTLLTVEEQDIGRFRSQLWTMTAKEREKTGRCFGDMIISSYSNDVGKSLAKIHRHAYTFKRAPQAGTQASNTSLLSGHIAKGDPVSLSIEPDLLCLSRGFVLELTAESITIGVTYVIDVDALLKRTGQHHIFSFGEGGSQSKVVFRIDKDEMASGMMRMRNNLASLFYAQGRDELRRRLIVDLDKPEYDYFRGPSTSEIPSHLNSDQIKAMEKVMTAREYALILGMPGTGKTTTITEIIKALVKRGKSVLLTSYTHSAVDTILMKLVNEEFGILRLGNIDKVHPDVQHLTLEAMEQSTNMEQLDKRLMGPPVVAATCLAIDHPLFFKRKFDYCIVDEASQITLPTCLGPLRMADKFVLVGDHFQLPPIVRHPEARRGGLDISLFKLLSSAHPDSVADLSMQYRMNEDIMLLSNKLVYEGKLRCGNFQIAKQGLVLKNRKTCHDVFDCSDLHGRDSSSSPSPPSERCWVQQLLDESAKCVFVDTDGLPAPDSRLGDLVQNEIEAKLVQQLSSALTCSGLAQEDLAIITPYRQQIKLLSSLLKPSLPRVEILTADKSQGRDKDCILISLVRSNENGNIGDLLKDWRRINVSFTRAKKKLIIFGSACTLSQDPLLRDFLELMQGKKWIMRLKRGDADIHRGRAEEVTQIEEVLMVKKKENDNVTERQPLDRRRSGLDWSEGKMGISKNSVGQAEAENEYDNDDTNEYRAMKKSKNHKTKVIRAGSDVLIKGAFGKEILLIAAS</sequence>
<dbReference type="GO" id="GO:0004519">
    <property type="term" value="F:endonuclease activity"/>
    <property type="evidence" value="ECO:0007669"/>
    <property type="project" value="UniProtKB-KW"/>
</dbReference>
<keyword evidence="13" id="KW-0378">Hydrolase</keyword>
<dbReference type="VEuPathDB" id="FungiDB:I303_05878"/>
<dbReference type="EC" id="3.6.4.12" evidence="4"/>
<keyword evidence="9" id="KW-0479">Metal-binding</keyword>
<dbReference type="PANTHER" id="PTHR43788">
    <property type="entry name" value="DNA2/NAM7 HELICASE FAMILY MEMBER"/>
    <property type="match status" value="1"/>
</dbReference>
<comment type="similarity">
    <text evidence="3">Belongs to the DNA2/NAM7 helicase family.</text>
</comment>
<dbReference type="Pfam" id="PF13087">
    <property type="entry name" value="AAA_12"/>
    <property type="match status" value="1"/>
</dbReference>
<evidence type="ECO:0000256" key="14">
    <source>
        <dbReference type="ARBA" id="ARBA00022806"/>
    </source>
</evidence>
<dbReference type="GO" id="GO:0006260">
    <property type="term" value="P:DNA replication"/>
    <property type="evidence" value="ECO:0007669"/>
    <property type="project" value="UniProtKB-KW"/>
</dbReference>
<dbReference type="Gene3D" id="3.90.320.10">
    <property type="match status" value="1"/>
</dbReference>
<dbReference type="GO" id="GO:0005524">
    <property type="term" value="F:ATP binding"/>
    <property type="evidence" value="ECO:0007669"/>
    <property type="project" value="UniProtKB-KW"/>
</dbReference>
<dbReference type="GO" id="GO:0043139">
    <property type="term" value="F:5'-3' DNA helicase activity"/>
    <property type="evidence" value="ECO:0007669"/>
    <property type="project" value="TreeGrafter"/>
</dbReference>
<proteinExistence type="inferred from homology"/>
<evidence type="ECO:0000256" key="4">
    <source>
        <dbReference type="ARBA" id="ARBA00012551"/>
    </source>
</evidence>
<keyword evidence="7" id="KW-0235">DNA replication</keyword>
<evidence type="ECO:0000256" key="10">
    <source>
        <dbReference type="ARBA" id="ARBA00022741"/>
    </source>
</evidence>
<keyword evidence="6" id="KW-0004">4Fe-4S</keyword>
<reference evidence="27" key="1">
    <citation type="submission" date="2013-07" db="EMBL/GenBank/DDBJ databases">
        <title>The Genome Sequence of Cryptococcus dejecticola CBS10117.</title>
        <authorList>
            <consortium name="The Broad Institute Genome Sequencing Platform"/>
            <person name="Cuomo C."/>
            <person name="Litvintseva A."/>
            <person name="Chen Y."/>
            <person name="Heitman J."/>
            <person name="Sun S."/>
            <person name="Springer D."/>
            <person name="Dromer F."/>
            <person name="Young S.K."/>
            <person name="Zeng Q."/>
            <person name="Gargeya S."/>
            <person name="Fitzgerald M."/>
            <person name="Abouelleil A."/>
            <person name="Alvarado L."/>
            <person name="Berlin A.M."/>
            <person name="Chapman S.B."/>
            <person name="Dewar J."/>
            <person name="Goldberg J."/>
            <person name="Griggs A."/>
            <person name="Gujja S."/>
            <person name="Hansen M."/>
            <person name="Howarth C."/>
            <person name="Imamovic A."/>
            <person name="Larimer J."/>
            <person name="McCowan C."/>
            <person name="Murphy C."/>
            <person name="Pearson M."/>
            <person name="Priest M."/>
            <person name="Roberts A."/>
            <person name="Saif S."/>
            <person name="Shea T."/>
            <person name="Sykes S."/>
            <person name="Wortman J."/>
            <person name="Nusbaum C."/>
            <person name="Birren B."/>
        </authorList>
    </citation>
    <scope>NUCLEOTIDE SEQUENCE [LARGE SCALE GENOMIC DNA]</scope>
    <source>
        <strain evidence="27">CBS 10117</strain>
    </source>
</reference>
<evidence type="ECO:0000256" key="2">
    <source>
        <dbReference type="ARBA" id="ARBA00004123"/>
    </source>
</evidence>
<evidence type="ECO:0000256" key="19">
    <source>
        <dbReference type="ARBA" id="ARBA00023204"/>
    </source>
</evidence>
<dbReference type="GO" id="GO:0003677">
    <property type="term" value="F:DNA binding"/>
    <property type="evidence" value="ECO:0007669"/>
    <property type="project" value="UniProtKB-KW"/>
</dbReference>
<evidence type="ECO:0000259" key="24">
    <source>
        <dbReference type="Pfam" id="PF08696"/>
    </source>
</evidence>
<name>A0A1A6A0M8_9TREE</name>
<keyword evidence="20" id="KW-0539">Nucleus</keyword>
<dbReference type="GO" id="GO:0017116">
    <property type="term" value="F:single-stranded DNA helicase activity"/>
    <property type="evidence" value="ECO:0007669"/>
    <property type="project" value="InterPro"/>
</dbReference>
<evidence type="ECO:0000256" key="22">
    <source>
        <dbReference type="ARBA" id="ARBA00047995"/>
    </source>
</evidence>
<dbReference type="InterPro" id="IPR014808">
    <property type="entry name" value="DNA_replication_fac_Dna2_N"/>
</dbReference>
<keyword evidence="16" id="KW-0408">Iron</keyword>
<dbReference type="InterPro" id="IPR041677">
    <property type="entry name" value="DNA2/NAM7_AAA_11"/>
</dbReference>
<dbReference type="PANTHER" id="PTHR43788:SF8">
    <property type="entry name" value="DNA-BINDING PROTEIN SMUBP-2"/>
    <property type="match status" value="1"/>
</dbReference>
<keyword evidence="15" id="KW-0067">ATP-binding</keyword>
<dbReference type="InterPro" id="IPR027417">
    <property type="entry name" value="P-loop_NTPase"/>
</dbReference>
<evidence type="ECO:0000256" key="1">
    <source>
        <dbReference type="ARBA" id="ARBA00001966"/>
    </source>
</evidence>
<feature type="region of interest" description="Disordered" evidence="23">
    <location>
        <begin position="1"/>
        <end position="104"/>
    </location>
</feature>
<keyword evidence="12" id="KW-0227">DNA damage</keyword>
<evidence type="ECO:0000256" key="17">
    <source>
        <dbReference type="ARBA" id="ARBA00023014"/>
    </source>
</evidence>
<evidence type="ECO:0000259" key="25">
    <source>
        <dbReference type="Pfam" id="PF13086"/>
    </source>
</evidence>
<feature type="domain" description="DNA2/NAM7 helicase helicase" evidence="25">
    <location>
        <begin position="997"/>
        <end position="1057"/>
    </location>
</feature>
<protein>
    <recommendedName>
        <fullName evidence="5">DNA replication ATP-dependent helicase/nuclease DNA2</fullName>
        <ecNumber evidence="4">3.6.4.12</ecNumber>
    </recommendedName>
</protein>
<dbReference type="GO" id="GO:0006281">
    <property type="term" value="P:DNA repair"/>
    <property type="evidence" value="ECO:0007669"/>
    <property type="project" value="UniProtKB-KW"/>
</dbReference>
<dbReference type="SUPFAM" id="SSF52540">
    <property type="entry name" value="P-loop containing nucleoside triphosphate hydrolases"/>
    <property type="match status" value="1"/>
</dbReference>
<dbReference type="InterPro" id="IPR050534">
    <property type="entry name" value="Coronavir_polyprotein_1ab"/>
</dbReference>
<keyword evidence="11" id="KW-0255">Endonuclease</keyword>
<comment type="catalytic activity">
    <reaction evidence="22">
        <text>ATP + H2O = ADP + phosphate + H(+)</text>
        <dbReference type="Rhea" id="RHEA:13065"/>
        <dbReference type="ChEBI" id="CHEBI:15377"/>
        <dbReference type="ChEBI" id="CHEBI:15378"/>
        <dbReference type="ChEBI" id="CHEBI:30616"/>
        <dbReference type="ChEBI" id="CHEBI:43474"/>
        <dbReference type="ChEBI" id="CHEBI:456216"/>
        <dbReference type="EC" id="3.6.4.12"/>
    </reaction>
</comment>
<evidence type="ECO:0000256" key="20">
    <source>
        <dbReference type="ARBA" id="ARBA00023242"/>
    </source>
</evidence>
<dbReference type="GO" id="GO:0051539">
    <property type="term" value="F:4 iron, 4 sulfur cluster binding"/>
    <property type="evidence" value="ECO:0007669"/>
    <property type="project" value="UniProtKB-KW"/>
</dbReference>
<evidence type="ECO:0000256" key="9">
    <source>
        <dbReference type="ARBA" id="ARBA00022723"/>
    </source>
</evidence>
<gene>
    <name evidence="27" type="ORF">I303_05878</name>
</gene>
<dbReference type="Gene3D" id="3.40.50.300">
    <property type="entry name" value="P-loop containing nucleotide triphosphate hydrolases"/>
    <property type="match status" value="2"/>
</dbReference>
<evidence type="ECO:0000256" key="21">
    <source>
        <dbReference type="ARBA" id="ARBA00023268"/>
    </source>
</evidence>
<dbReference type="Pfam" id="PF13086">
    <property type="entry name" value="AAA_11"/>
    <property type="match status" value="2"/>
</dbReference>
<evidence type="ECO:0000256" key="13">
    <source>
        <dbReference type="ARBA" id="ARBA00022801"/>
    </source>
</evidence>
<keyword evidence="21" id="KW-0511">Multifunctional enzyme</keyword>